<feature type="domain" description="Inter-alpha-trypsin inhibitor heavy chain C-terminal" evidence="1">
    <location>
        <begin position="93"/>
        <end position="261"/>
    </location>
</feature>
<dbReference type="GeneTree" id="ENSGT00940000162980"/>
<dbReference type="Ensembl" id="ENSDCDT00010033660.1">
    <property type="protein sequence ID" value="ENSDCDP00010027185.1"/>
    <property type="gene ID" value="ENSDCDG00010017109.1"/>
</dbReference>
<dbReference type="Proteomes" id="UP000694580">
    <property type="component" value="Unplaced"/>
</dbReference>
<proteinExistence type="predicted"/>
<dbReference type="InterPro" id="IPR050934">
    <property type="entry name" value="ITIH"/>
</dbReference>
<dbReference type="GO" id="GO:0004867">
    <property type="term" value="F:serine-type endopeptidase inhibitor activity"/>
    <property type="evidence" value="ECO:0007669"/>
    <property type="project" value="InterPro"/>
</dbReference>
<keyword evidence="3" id="KW-1185">Reference proteome</keyword>
<evidence type="ECO:0000313" key="3">
    <source>
        <dbReference type="Proteomes" id="UP000694580"/>
    </source>
</evidence>
<dbReference type="GO" id="GO:0030212">
    <property type="term" value="P:hyaluronan metabolic process"/>
    <property type="evidence" value="ECO:0007669"/>
    <property type="project" value="InterPro"/>
</dbReference>
<dbReference type="InterPro" id="IPR010600">
    <property type="entry name" value="ITI_HC_C"/>
</dbReference>
<dbReference type="AlphaFoldDB" id="A0AAY4C1Z5"/>
<reference evidence="2" key="2">
    <citation type="submission" date="2025-09" db="UniProtKB">
        <authorList>
            <consortium name="Ensembl"/>
        </authorList>
    </citation>
    <scope>IDENTIFICATION</scope>
</reference>
<dbReference type="Pfam" id="PF06668">
    <property type="entry name" value="ITI_HC_C"/>
    <property type="match status" value="1"/>
</dbReference>
<name>A0AAY4C1Z5_9TELE</name>
<reference evidence="2" key="1">
    <citation type="submission" date="2025-08" db="UniProtKB">
        <authorList>
            <consortium name="Ensembl"/>
        </authorList>
    </citation>
    <scope>IDENTIFICATION</scope>
</reference>
<evidence type="ECO:0000313" key="2">
    <source>
        <dbReference type="Ensembl" id="ENSDCDP00010027185.1"/>
    </source>
</evidence>
<dbReference type="PANTHER" id="PTHR10338:SF155">
    <property type="entry name" value="INTER-ALPHA-TRYPSIN INHIBITOR HEAVY CHAIN H6"/>
    <property type="match status" value="1"/>
</dbReference>
<organism evidence="2 3">
    <name type="scientific">Denticeps clupeoides</name>
    <name type="common">denticle herring</name>
    <dbReference type="NCBI Taxonomy" id="299321"/>
    <lineage>
        <taxon>Eukaryota</taxon>
        <taxon>Metazoa</taxon>
        <taxon>Chordata</taxon>
        <taxon>Craniata</taxon>
        <taxon>Vertebrata</taxon>
        <taxon>Euteleostomi</taxon>
        <taxon>Actinopterygii</taxon>
        <taxon>Neopterygii</taxon>
        <taxon>Teleostei</taxon>
        <taxon>Clupei</taxon>
        <taxon>Clupeiformes</taxon>
        <taxon>Denticipitoidei</taxon>
        <taxon>Denticipitidae</taxon>
        <taxon>Denticeps</taxon>
    </lineage>
</organism>
<evidence type="ECO:0000259" key="1">
    <source>
        <dbReference type="Pfam" id="PF06668"/>
    </source>
</evidence>
<dbReference type="PANTHER" id="PTHR10338">
    <property type="entry name" value="INTER-ALPHA-TRYPSIN INHIBITOR HEAVY CHAIN FAMILY MEMBER"/>
    <property type="match status" value="1"/>
</dbReference>
<protein>
    <submittedName>
        <fullName evidence="2">Inter-alpha-trypsin inhibitor heavy chain family member 6</fullName>
    </submittedName>
</protein>
<accession>A0AAY4C1Z5</accession>
<sequence length="282" mass="31390">MHFLLNRSTLPQTAPPDSAPFAYLPLQGGHSFIHCSVPVDGDPHFVIRLPKKDQRLCFTVDGEANDVLRLVEDTERGNALKAFHCISYHDMPDRTRTYFDQITITVARNGAVGVTITLTLDSVVIDGEETVALSTSHSAAVTKPGVQVVINSHQGCWIRLKKDVIFLVLFHRYDHQSYLQMAHLGFYIAEGKGLSPHSQGLLGISFHYPHAANFHHGQLRPGASLALGVLKHKDVLIPVSLQEKHLKDTLGKKHMDQCWVVPKVEVEKLLGLSYLSYVVDHI</sequence>